<dbReference type="Pfam" id="PF22042">
    <property type="entry name" value="EF-G_D2"/>
    <property type="match status" value="1"/>
</dbReference>
<dbReference type="Pfam" id="PF03764">
    <property type="entry name" value="EFG_IV"/>
    <property type="match status" value="1"/>
</dbReference>
<dbReference type="InterPro" id="IPR020568">
    <property type="entry name" value="Ribosomal_Su5_D2-typ_SF"/>
</dbReference>
<dbReference type="SUPFAM" id="SSF54211">
    <property type="entry name" value="Ribosomal protein S5 domain 2-like"/>
    <property type="match status" value="1"/>
</dbReference>
<dbReference type="InterPro" id="IPR000640">
    <property type="entry name" value="EFG_V-like"/>
</dbReference>
<dbReference type="Pfam" id="PF00679">
    <property type="entry name" value="EFG_C"/>
    <property type="match status" value="1"/>
</dbReference>
<dbReference type="NCBIfam" id="NF009891">
    <property type="entry name" value="PRK13351.1-1"/>
    <property type="match status" value="1"/>
</dbReference>
<dbReference type="NCBIfam" id="NF009381">
    <property type="entry name" value="PRK12740.1-5"/>
    <property type="match status" value="1"/>
</dbReference>
<dbReference type="NCBIfam" id="NF009379">
    <property type="entry name" value="PRK12740.1-3"/>
    <property type="match status" value="1"/>
</dbReference>
<dbReference type="SUPFAM" id="SSF54980">
    <property type="entry name" value="EF-G C-terminal domain-like"/>
    <property type="match status" value="2"/>
</dbReference>
<dbReference type="GO" id="GO:0003924">
    <property type="term" value="F:GTPase activity"/>
    <property type="evidence" value="ECO:0007669"/>
    <property type="project" value="InterPro"/>
</dbReference>
<dbReference type="SMART" id="SM00838">
    <property type="entry name" value="EFG_C"/>
    <property type="match status" value="1"/>
</dbReference>
<dbReference type="InterPro" id="IPR014721">
    <property type="entry name" value="Ribsml_uS5_D2-typ_fold_subgr"/>
</dbReference>
<dbReference type="Gene3D" id="2.40.30.10">
    <property type="entry name" value="Translation factors"/>
    <property type="match status" value="1"/>
</dbReference>
<dbReference type="SUPFAM" id="SSF50447">
    <property type="entry name" value="Translation proteins"/>
    <property type="match status" value="1"/>
</dbReference>
<dbReference type="InterPro" id="IPR000795">
    <property type="entry name" value="T_Tr_GTP-bd_dom"/>
</dbReference>
<dbReference type="NCBIfam" id="TIGR00231">
    <property type="entry name" value="small_GTP"/>
    <property type="match status" value="1"/>
</dbReference>
<dbReference type="EMBL" id="CADCTB010000003">
    <property type="protein sequence ID" value="CAA9209583.1"/>
    <property type="molecule type" value="Genomic_DNA"/>
</dbReference>
<dbReference type="InterPro" id="IPR005225">
    <property type="entry name" value="Small_GTP-bd"/>
</dbReference>
<dbReference type="InterPro" id="IPR035647">
    <property type="entry name" value="EFG_III/V"/>
</dbReference>
<dbReference type="InterPro" id="IPR009000">
    <property type="entry name" value="Transl_B-barrel_sf"/>
</dbReference>
<dbReference type="CDD" id="cd04170">
    <property type="entry name" value="EF-G_bact"/>
    <property type="match status" value="1"/>
</dbReference>
<dbReference type="GO" id="GO:0003746">
    <property type="term" value="F:translation elongation factor activity"/>
    <property type="evidence" value="ECO:0007669"/>
    <property type="project" value="UniProtKB-KW"/>
</dbReference>
<dbReference type="GO" id="GO:0005525">
    <property type="term" value="F:GTP binding"/>
    <property type="evidence" value="ECO:0007669"/>
    <property type="project" value="UniProtKB-KW"/>
</dbReference>
<dbReference type="Pfam" id="PF00009">
    <property type="entry name" value="GTP_EFTU"/>
    <property type="match status" value="1"/>
</dbReference>
<keyword evidence="2" id="KW-0342">GTP-binding</keyword>
<accession>A0A6J4GXJ3</accession>
<dbReference type="Pfam" id="PF14492">
    <property type="entry name" value="EFG_III"/>
    <property type="match status" value="1"/>
</dbReference>
<evidence type="ECO:0000313" key="4">
    <source>
        <dbReference type="EMBL" id="CAA9209583.1"/>
    </source>
</evidence>
<dbReference type="PROSITE" id="PS51722">
    <property type="entry name" value="G_TR_2"/>
    <property type="match status" value="1"/>
</dbReference>
<dbReference type="PRINTS" id="PR00315">
    <property type="entry name" value="ELONGATNFCT"/>
</dbReference>
<dbReference type="SUPFAM" id="SSF52540">
    <property type="entry name" value="P-loop containing nucleoside triphosphate hydrolases"/>
    <property type="match status" value="1"/>
</dbReference>
<dbReference type="InterPro" id="IPR053905">
    <property type="entry name" value="EF-G-like_DII"/>
</dbReference>
<sequence>MKSFPPAKIRNVALVGHGGAGKTSLAEALLFCSGAISRLGRVEDGNTTTDFDPEEVRRRLSLSLSLAPFEHDGFKINLLDAPGYADFVGDVHTALRVADLAILVVSAVEGVEVQTEVAWRMAAEIGLPRMFFINKLDRERASFDRTLAQLQERFGAGVAPLELPIGEEASFRGVADLLTDTAVFYDGGPKPTIAEIPEDMAEREHAVRDNLVEGIVVADDDLTMRYLEGETITPKELEDTLAKGVAEASVFPVACGSATKMIGIDRLAQFIVEVGPSPLDRPPVSVEAPGGATEVAPDPSGQPLALVYRTLADPYVGKVSFVKVLSGTIRPDSTLTNPRTHSDEKLHNLFTMRGKEQEGLSELPAGDIGAVAKLSDTSTGDTLAPKGTPVVVTPPEPLIPVLTIAIQPKSKGDEDKLMTSLHRLQDEDQALQVRRDDETHQTLLSGMGDTHLSIVTERLHRKFGVDVVTEDVRVPYRETITSSAEAEGKYKKQTGGHGQFGVAFLKVEPMERGGGFEFVDKIVGGAIPRQFIPAVEKGVLETMSTAGVFGYPVVDVRVTVFDGKFHPVDSSEMSFKMAGSLGFREAMAKAGPVLLEPISLLEVTVPIAYQGDVMGDLNSRRGRVQGTEMAAMGEQMITALVPTSEVLRYAIDLRSITGGRGRFTVRHDHYDVLPSHLVDRVAKATSE</sequence>
<dbReference type="SMART" id="SM00889">
    <property type="entry name" value="EFG_IV"/>
    <property type="match status" value="1"/>
</dbReference>
<dbReference type="GO" id="GO:0032790">
    <property type="term" value="P:ribosome disassembly"/>
    <property type="evidence" value="ECO:0007669"/>
    <property type="project" value="TreeGrafter"/>
</dbReference>
<evidence type="ECO:0000259" key="3">
    <source>
        <dbReference type="PROSITE" id="PS51722"/>
    </source>
</evidence>
<dbReference type="CDD" id="cd04088">
    <property type="entry name" value="EFG_mtEFG_II"/>
    <property type="match status" value="1"/>
</dbReference>
<keyword evidence="1" id="KW-0547">Nucleotide-binding</keyword>
<dbReference type="Gene3D" id="3.30.70.870">
    <property type="entry name" value="Elongation Factor G (Translational Gtpase), domain 3"/>
    <property type="match status" value="1"/>
</dbReference>
<dbReference type="InterPro" id="IPR005517">
    <property type="entry name" value="Transl_elong_EFG/EF2_IV"/>
</dbReference>
<dbReference type="CDD" id="cd16262">
    <property type="entry name" value="EFG_III"/>
    <property type="match status" value="1"/>
</dbReference>
<organism evidence="4">
    <name type="scientific">uncultured Acidimicrobiales bacterium</name>
    <dbReference type="NCBI Taxonomy" id="310071"/>
    <lineage>
        <taxon>Bacteria</taxon>
        <taxon>Bacillati</taxon>
        <taxon>Actinomycetota</taxon>
        <taxon>Acidimicrobiia</taxon>
        <taxon>Acidimicrobiales</taxon>
        <taxon>environmental samples</taxon>
    </lineage>
</organism>
<dbReference type="PANTHER" id="PTHR43261">
    <property type="entry name" value="TRANSLATION ELONGATION FACTOR G-RELATED"/>
    <property type="match status" value="1"/>
</dbReference>
<dbReference type="Gene3D" id="3.30.70.240">
    <property type="match status" value="1"/>
</dbReference>
<evidence type="ECO:0000256" key="1">
    <source>
        <dbReference type="ARBA" id="ARBA00022741"/>
    </source>
</evidence>
<evidence type="ECO:0000256" key="2">
    <source>
        <dbReference type="ARBA" id="ARBA00023134"/>
    </source>
</evidence>
<gene>
    <name evidence="4" type="ORF">AVDCRST_MAG10-32</name>
</gene>
<dbReference type="InterPro" id="IPR047872">
    <property type="entry name" value="EFG_IV"/>
</dbReference>
<dbReference type="AlphaFoldDB" id="A0A6J4GXJ3"/>
<dbReference type="Gene3D" id="3.30.230.10">
    <property type="match status" value="1"/>
</dbReference>
<feature type="domain" description="Tr-type G" evidence="3">
    <location>
        <begin position="7"/>
        <end position="279"/>
    </location>
</feature>
<dbReference type="InterPro" id="IPR027417">
    <property type="entry name" value="P-loop_NTPase"/>
</dbReference>
<dbReference type="CDD" id="cd03713">
    <property type="entry name" value="EFG_mtEFG_C"/>
    <property type="match status" value="1"/>
</dbReference>
<dbReference type="InterPro" id="IPR009022">
    <property type="entry name" value="EFG_III"/>
</dbReference>
<dbReference type="FunFam" id="3.30.230.10:FF:000003">
    <property type="entry name" value="Elongation factor G"/>
    <property type="match status" value="1"/>
</dbReference>
<keyword evidence="4" id="KW-0251">Elongation factor</keyword>
<dbReference type="FunFam" id="3.30.70.240:FF:000001">
    <property type="entry name" value="Elongation factor G"/>
    <property type="match status" value="1"/>
</dbReference>
<keyword evidence="4" id="KW-0648">Protein biosynthesis</keyword>
<dbReference type="InterPro" id="IPR035649">
    <property type="entry name" value="EFG_V"/>
</dbReference>
<dbReference type="CDD" id="cd01434">
    <property type="entry name" value="EFG_mtEFG1_IV"/>
    <property type="match status" value="1"/>
</dbReference>
<proteinExistence type="predicted"/>
<dbReference type="InterPro" id="IPR041095">
    <property type="entry name" value="EFG_II"/>
</dbReference>
<name>A0A6J4GXJ3_9ACTN</name>
<dbReference type="Gene3D" id="3.40.50.300">
    <property type="entry name" value="P-loop containing nucleotide triphosphate hydrolases"/>
    <property type="match status" value="1"/>
</dbReference>
<protein>
    <submittedName>
        <fullName evidence="4">Elongation factor G-like protein TM_1651</fullName>
    </submittedName>
</protein>
<reference evidence="4" key="1">
    <citation type="submission" date="2020-02" db="EMBL/GenBank/DDBJ databases">
        <authorList>
            <person name="Meier V. D."/>
        </authorList>
    </citation>
    <scope>NUCLEOTIDE SEQUENCE</scope>
    <source>
        <strain evidence="4">AVDCRST_MAG10</strain>
    </source>
</reference>
<dbReference type="PANTHER" id="PTHR43261:SF6">
    <property type="entry name" value="ELONGATION FACTOR G-LIKE PROTEIN"/>
    <property type="match status" value="1"/>
</dbReference>